<evidence type="ECO:0000256" key="2">
    <source>
        <dbReference type="ARBA" id="ARBA00022679"/>
    </source>
</evidence>
<feature type="domain" description="Poly A polymerase head" evidence="4">
    <location>
        <begin position="43"/>
        <end position="75"/>
    </location>
</feature>
<dbReference type="PANTHER" id="PTHR43051">
    <property type="entry name" value="POLYNUCLEOTIDE ADENYLYLTRANSFERASE FAMILY PROTEIN"/>
    <property type="match status" value="1"/>
</dbReference>
<sequence length="185" mass="21075">MELDNVEPNPHPREFKGNHQAWCPYSLVVTMVLGHPVACEYDVYLVGGCVRDIIMKKTPKDFDIITTADLRQVSSFNTYARGSTGNQIYTSKSPHCSKNDYIRWKNCQGRDFTINGLMFNPYAEKIYDYFGGIEDINKAKCYPFCHGWCCPWRSGQEAKEECDPVVLGPFSNASAKRQRVAHCDV</sequence>
<dbReference type="Proteomes" id="UP000479710">
    <property type="component" value="Unassembled WGS sequence"/>
</dbReference>
<organism evidence="5 6">
    <name type="scientific">Oryza meyeriana var. granulata</name>
    <dbReference type="NCBI Taxonomy" id="110450"/>
    <lineage>
        <taxon>Eukaryota</taxon>
        <taxon>Viridiplantae</taxon>
        <taxon>Streptophyta</taxon>
        <taxon>Embryophyta</taxon>
        <taxon>Tracheophyta</taxon>
        <taxon>Spermatophyta</taxon>
        <taxon>Magnoliopsida</taxon>
        <taxon>Liliopsida</taxon>
        <taxon>Poales</taxon>
        <taxon>Poaceae</taxon>
        <taxon>BOP clade</taxon>
        <taxon>Oryzoideae</taxon>
        <taxon>Oryzeae</taxon>
        <taxon>Oryzinae</taxon>
        <taxon>Oryza</taxon>
        <taxon>Oryza meyeriana</taxon>
    </lineage>
</organism>
<dbReference type="InterPro" id="IPR052191">
    <property type="entry name" value="tRNA_ntf/polyA_polymerase_I"/>
</dbReference>
<dbReference type="AlphaFoldDB" id="A0A6G1C3R8"/>
<evidence type="ECO:0000313" key="5">
    <source>
        <dbReference type="EMBL" id="KAF0894830.1"/>
    </source>
</evidence>
<dbReference type="Pfam" id="PF01743">
    <property type="entry name" value="PolyA_pol"/>
    <property type="match status" value="2"/>
</dbReference>
<evidence type="ECO:0000256" key="3">
    <source>
        <dbReference type="RuleBase" id="RU003953"/>
    </source>
</evidence>
<comment type="caution">
    <text evidence="5">The sequence shown here is derived from an EMBL/GenBank/DDBJ whole genome shotgun (WGS) entry which is preliminary data.</text>
</comment>
<dbReference type="InterPro" id="IPR002646">
    <property type="entry name" value="PolA_pol_head_dom"/>
</dbReference>
<keyword evidence="2 3" id="KW-0808">Transferase</keyword>
<evidence type="ECO:0000259" key="4">
    <source>
        <dbReference type="Pfam" id="PF01743"/>
    </source>
</evidence>
<protein>
    <recommendedName>
        <fullName evidence="4">Poly A polymerase head domain-containing protein</fullName>
    </recommendedName>
</protein>
<name>A0A6G1C3R8_9ORYZ</name>
<feature type="domain" description="Poly A polymerase head" evidence="4">
    <location>
        <begin position="107"/>
        <end position="139"/>
    </location>
</feature>
<proteinExistence type="inferred from homology"/>
<keyword evidence="3" id="KW-0694">RNA-binding</keyword>
<dbReference type="Gene3D" id="3.30.460.10">
    <property type="entry name" value="Beta Polymerase, domain 2"/>
    <property type="match status" value="2"/>
</dbReference>
<reference evidence="5 6" key="1">
    <citation type="submission" date="2019-11" db="EMBL/GenBank/DDBJ databases">
        <title>Whole genome sequence of Oryza granulata.</title>
        <authorList>
            <person name="Li W."/>
        </authorList>
    </citation>
    <scope>NUCLEOTIDE SEQUENCE [LARGE SCALE GENOMIC DNA]</scope>
    <source>
        <strain evidence="6">cv. Menghai</strain>
        <tissue evidence="5">Leaf</tissue>
    </source>
</reference>
<dbReference type="InterPro" id="IPR043519">
    <property type="entry name" value="NT_sf"/>
</dbReference>
<gene>
    <name evidence="5" type="ORF">E2562_003714</name>
</gene>
<dbReference type="EMBL" id="SPHZ02000010">
    <property type="protein sequence ID" value="KAF0894830.1"/>
    <property type="molecule type" value="Genomic_DNA"/>
</dbReference>
<dbReference type="OrthoDB" id="445712at2759"/>
<evidence type="ECO:0000313" key="6">
    <source>
        <dbReference type="Proteomes" id="UP000479710"/>
    </source>
</evidence>
<keyword evidence="6" id="KW-1185">Reference proteome</keyword>
<evidence type="ECO:0000256" key="1">
    <source>
        <dbReference type="ARBA" id="ARBA00007265"/>
    </source>
</evidence>
<dbReference type="PANTHER" id="PTHR43051:SF2">
    <property type="entry name" value="POLYNUCLEOTIDE ADENYLYLTRANSFERASE FAMILY PROTEIN-RELATED"/>
    <property type="match status" value="1"/>
</dbReference>
<accession>A0A6G1C3R8</accession>
<comment type="similarity">
    <text evidence="1 3">Belongs to the tRNA nucleotidyltransferase/poly(A) polymerase family.</text>
</comment>
<dbReference type="GO" id="GO:0003723">
    <property type="term" value="F:RNA binding"/>
    <property type="evidence" value="ECO:0007669"/>
    <property type="project" value="UniProtKB-KW"/>
</dbReference>
<dbReference type="SUPFAM" id="SSF81301">
    <property type="entry name" value="Nucleotidyltransferase"/>
    <property type="match status" value="1"/>
</dbReference>
<dbReference type="GO" id="GO:0001680">
    <property type="term" value="P:tRNA 3'-terminal CCA addition"/>
    <property type="evidence" value="ECO:0007669"/>
    <property type="project" value="UniProtKB-ARBA"/>
</dbReference>
<dbReference type="GO" id="GO:0016779">
    <property type="term" value="F:nucleotidyltransferase activity"/>
    <property type="evidence" value="ECO:0007669"/>
    <property type="project" value="InterPro"/>
</dbReference>